<evidence type="ECO:0000256" key="7">
    <source>
        <dbReference type="ARBA" id="ARBA00023180"/>
    </source>
</evidence>
<evidence type="ECO:0000313" key="10">
    <source>
        <dbReference type="Proteomes" id="UP001219518"/>
    </source>
</evidence>
<dbReference type="PANTHER" id="PTHR42643:SF24">
    <property type="entry name" value="IONOTROPIC RECEPTOR 60A"/>
    <property type="match status" value="1"/>
</dbReference>
<keyword evidence="5 8" id="KW-0472">Membrane</keyword>
<reference evidence="9" key="1">
    <citation type="submission" date="2021-07" db="EMBL/GenBank/DDBJ databases">
        <authorList>
            <person name="Catto M.A."/>
            <person name="Jacobson A."/>
            <person name="Kennedy G."/>
            <person name="Labadie P."/>
            <person name="Hunt B.G."/>
            <person name="Srinivasan R."/>
        </authorList>
    </citation>
    <scope>NUCLEOTIDE SEQUENCE</scope>
    <source>
        <strain evidence="9">PL_HMW_Pooled</strain>
        <tissue evidence="9">Head</tissue>
    </source>
</reference>
<comment type="subcellular location">
    <subcellularLocation>
        <location evidence="1">Cell membrane</location>
        <topology evidence="1">Multi-pass membrane protein</topology>
    </subcellularLocation>
</comment>
<evidence type="ECO:0000256" key="5">
    <source>
        <dbReference type="ARBA" id="ARBA00023136"/>
    </source>
</evidence>
<evidence type="ECO:0000313" key="9">
    <source>
        <dbReference type="EMBL" id="KAK3916734.1"/>
    </source>
</evidence>
<keyword evidence="6 9" id="KW-0675">Receptor</keyword>
<evidence type="ECO:0000256" key="3">
    <source>
        <dbReference type="ARBA" id="ARBA00022692"/>
    </source>
</evidence>
<reference evidence="9" key="2">
    <citation type="journal article" date="2023" name="BMC Genomics">
        <title>Pest status, molecular evolution, and epigenetic factors derived from the genome assembly of Frankliniella fusca, a thysanopteran phytovirus vector.</title>
        <authorList>
            <person name="Catto M.A."/>
            <person name="Labadie P.E."/>
            <person name="Jacobson A.L."/>
            <person name="Kennedy G.G."/>
            <person name="Srinivasan R."/>
            <person name="Hunt B.G."/>
        </authorList>
    </citation>
    <scope>NUCLEOTIDE SEQUENCE</scope>
    <source>
        <strain evidence="9">PL_HMW_Pooled</strain>
    </source>
</reference>
<organism evidence="9 10">
    <name type="scientific">Frankliniella fusca</name>
    <dbReference type="NCBI Taxonomy" id="407009"/>
    <lineage>
        <taxon>Eukaryota</taxon>
        <taxon>Metazoa</taxon>
        <taxon>Ecdysozoa</taxon>
        <taxon>Arthropoda</taxon>
        <taxon>Hexapoda</taxon>
        <taxon>Insecta</taxon>
        <taxon>Pterygota</taxon>
        <taxon>Neoptera</taxon>
        <taxon>Paraneoptera</taxon>
        <taxon>Thysanoptera</taxon>
        <taxon>Terebrantia</taxon>
        <taxon>Thripoidea</taxon>
        <taxon>Thripidae</taxon>
        <taxon>Frankliniella</taxon>
    </lineage>
</organism>
<keyword evidence="4 8" id="KW-1133">Transmembrane helix</keyword>
<dbReference type="GO" id="GO:0005886">
    <property type="term" value="C:plasma membrane"/>
    <property type="evidence" value="ECO:0007669"/>
    <property type="project" value="UniProtKB-SubCell"/>
</dbReference>
<keyword evidence="3 8" id="KW-0812">Transmembrane</keyword>
<comment type="caution">
    <text evidence="9">The sequence shown here is derived from an EMBL/GenBank/DDBJ whole genome shotgun (WGS) entry which is preliminary data.</text>
</comment>
<gene>
    <name evidence="9" type="ORF">KUF71_025833</name>
</gene>
<evidence type="ECO:0000256" key="1">
    <source>
        <dbReference type="ARBA" id="ARBA00004651"/>
    </source>
</evidence>
<sequence length="421" mass="45740">MLVPQADGCFAQVQPVDRWSPSMGRWVAGVNPFFAWCFGLARPRGQGAPQMLMETTIQVPNLAWRALQVARMLRLEVVRTADVFLESDEQVCRADVLVLGSPLIPPAPSEVDGLFVSMLNRGVLVVPARLGAARSFLDRLAGEFQAAPWALTALAVASVAALASCWSAEAAPAPAVALLYTLAPLLAQPVPVPRGARPCRRHPMFAVWLYACLVLGAFYQSQLLNTLYLPHRAEIASIQEFTATGLPLLSSLEMNHVHCKSVPSRRGCFREYSSDVRADLMRVAVARDAGLLVHVGDVPDWVRDTRALHLVAVNDTMIRSQFYLPRGSPLAEPLSLAIARISDSGIMERWTNWNHLNGRCLLELPRESAEAAEPLRVAEALPALVVLAAGLFLAAAVLVAELATHHLSRARTQGCHNSGKP</sequence>
<dbReference type="InterPro" id="IPR052192">
    <property type="entry name" value="Insect_Ionotropic_Sensory_Rcpt"/>
</dbReference>
<proteinExistence type="predicted"/>
<keyword evidence="10" id="KW-1185">Reference proteome</keyword>
<evidence type="ECO:0000256" key="8">
    <source>
        <dbReference type="SAM" id="Phobius"/>
    </source>
</evidence>
<dbReference type="PANTHER" id="PTHR42643">
    <property type="entry name" value="IONOTROPIC RECEPTOR 20A-RELATED"/>
    <property type="match status" value="1"/>
</dbReference>
<evidence type="ECO:0000256" key="4">
    <source>
        <dbReference type="ARBA" id="ARBA00022989"/>
    </source>
</evidence>
<evidence type="ECO:0000256" key="2">
    <source>
        <dbReference type="ARBA" id="ARBA00022475"/>
    </source>
</evidence>
<feature type="transmembrane region" description="Helical" evidence="8">
    <location>
        <begin position="380"/>
        <end position="403"/>
    </location>
</feature>
<name>A0AAE1H927_9NEOP</name>
<accession>A0AAE1H927</accession>
<keyword evidence="7" id="KW-0325">Glycoprotein</keyword>
<keyword evidence="2" id="KW-1003">Cell membrane</keyword>
<protein>
    <submittedName>
        <fullName evidence="9">Glutamate receptor 2</fullName>
    </submittedName>
</protein>
<dbReference type="AlphaFoldDB" id="A0AAE1H927"/>
<dbReference type="EMBL" id="JAHWGI010000579">
    <property type="protein sequence ID" value="KAK3916734.1"/>
    <property type="molecule type" value="Genomic_DNA"/>
</dbReference>
<dbReference type="Proteomes" id="UP001219518">
    <property type="component" value="Unassembled WGS sequence"/>
</dbReference>
<evidence type="ECO:0000256" key="6">
    <source>
        <dbReference type="ARBA" id="ARBA00023170"/>
    </source>
</evidence>